<feature type="domain" description="Ketopantoate reductase N-terminal" evidence="1">
    <location>
        <begin position="3"/>
        <end position="104"/>
    </location>
</feature>
<reference evidence="2 3" key="1">
    <citation type="submission" date="2014-08" db="EMBL/GenBank/DDBJ databases">
        <title>Comparative genomics of the Paenibacillus odorifer group.</title>
        <authorList>
            <person name="den Bakker H.C."/>
            <person name="Tsai Y.-C."/>
            <person name="Martin N."/>
            <person name="Korlach J."/>
            <person name="Wiedmann M."/>
        </authorList>
    </citation>
    <scope>NUCLEOTIDE SEQUENCE [LARGE SCALE GENOMIC DNA]</scope>
    <source>
        <strain evidence="2 3">DSM 15220</strain>
    </source>
</reference>
<organism evidence="2 3">
    <name type="scientific">Paenibacillus graminis</name>
    <dbReference type="NCBI Taxonomy" id="189425"/>
    <lineage>
        <taxon>Bacteria</taxon>
        <taxon>Bacillati</taxon>
        <taxon>Bacillota</taxon>
        <taxon>Bacilli</taxon>
        <taxon>Bacillales</taxon>
        <taxon>Paenibacillaceae</taxon>
        <taxon>Paenibacillus</taxon>
    </lineage>
</organism>
<dbReference type="STRING" id="189425.PGRAT_20800"/>
<keyword evidence="3" id="KW-1185">Reference proteome</keyword>
<protein>
    <submittedName>
        <fullName evidence="2">2-dehydropantoate 2-reductase</fullName>
    </submittedName>
</protein>
<dbReference type="Pfam" id="PF02558">
    <property type="entry name" value="ApbA"/>
    <property type="match status" value="1"/>
</dbReference>
<dbReference type="InterPro" id="IPR036291">
    <property type="entry name" value="NAD(P)-bd_dom_sf"/>
</dbReference>
<dbReference type="EMBL" id="CP009287">
    <property type="protein sequence ID" value="AIQ69798.1"/>
    <property type="molecule type" value="Genomic_DNA"/>
</dbReference>
<evidence type="ECO:0000259" key="1">
    <source>
        <dbReference type="Pfam" id="PF02558"/>
    </source>
</evidence>
<dbReference type="RefSeq" id="WP_025707451.1">
    <property type="nucleotide sequence ID" value="NZ_CP009287.1"/>
</dbReference>
<dbReference type="AlphaFoldDB" id="A0A089MEA8"/>
<dbReference type="Gene3D" id="3.40.50.720">
    <property type="entry name" value="NAD(P)-binding Rossmann-like Domain"/>
    <property type="match status" value="1"/>
</dbReference>
<dbReference type="OrthoDB" id="9793586at2"/>
<dbReference type="HOGENOM" id="CLU_055593_0_0_9"/>
<dbReference type="eggNOG" id="COG1893">
    <property type="taxonomic scope" value="Bacteria"/>
</dbReference>
<dbReference type="InterPro" id="IPR013332">
    <property type="entry name" value="KPR_N"/>
</dbReference>
<evidence type="ECO:0000313" key="2">
    <source>
        <dbReference type="EMBL" id="AIQ69798.1"/>
    </source>
</evidence>
<accession>A0A089MEA8</accession>
<evidence type="ECO:0000313" key="3">
    <source>
        <dbReference type="Proteomes" id="UP000029500"/>
    </source>
</evidence>
<dbReference type="SUPFAM" id="SSF51735">
    <property type="entry name" value="NAD(P)-binding Rossmann-fold domains"/>
    <property type="match status" value="1"/>
</dbReference>
<name>A0A089MEA8_9BACL</name>
<proteinExistence type="predicted"/>
<dbReference type="KEGG" id="pgm:PGRAT_20800"/>
<gene>
    <name evidence="2" type="ORF">PGRAT_20800</name>
</gene>
<dbReference type="Proteomes" id="UP000029500">
    <property type="component" value="Chromosome"/>
</dbReference>
<sequence length="313" mass="35158">MRILVYGAGVLGSYLAHVLVRGGNNVTMLARGSRLDELQKNGNVIRHYFQFRSTVDQVNVISELQPKDIYDLIFVVMKYPDFQSVLPALAANHSSHILLVGNNASPLEMRDYLLASSPLKKHVAFGFQVSAGWRETGRMFCVRGPQVQMTLGGLGEDLRWRTVIDQAFVNTKYKLVYQQNMDEWLKSHFMMVLPLNFIAPAYNGDLRKAAKDNKLLHQVIAAVDEGNQVLEKLGYTVTPASQIKLARKQRKMFYLLLKFMLSTPVGKILLGDKAVSADEISALYQAFNDLKSSANITTPNWDILGNYSPSSQR</sequence>